<dbReference type="Pfam" id="PF00784">
    <property type="entry name" value="MyTH4"/>
    <property type="match status" value="2"/>
</dbReference>
<evidence type="ECO:0000256" key="4">
    <source>
        <dbReference type="ARBA" id="ARBA00022723"/>
    </source>
</evidence>
<keyword evidence="3" id="KW-0963">Cytoplasm</keyword>
<dbReference type="InterPro" id="IPR027805">
    <property type="entry name" value="Transposase_HTH_dom"/>
</dbReference>
<keyword evidence="4" id="KW-0479">Metal-binding</keyword>
<keyword evidence="5" id="KW-0677">Repeat</keyword>
<feature type="compositionally biased region" description="Low complexity" evidence="7">
    <location>
        <begin position="404"/>
        <end position="416"/>
    </location>
</feature>
<evidence type="ECO:0000256" key="2">
    <source>
        <dbReference type="ARBA" id="ARBA00004496"/>
    </source>
</evidence>
<dbReference type="InterPro" id="IPR027806">
    <property type="entry name" value="HARBI1_dom"/>
</dbReference>
<feature type="compositionally biased region" description="Pro residues" evidence="7">
    <location>
        <begin position="588"/>
        <end position="597"/>
    </location>
</feature>
<dbReference type="Pfam" id="PF00373">
    <property type="entry name" value="FERM_M"/>
    <property type="match status" value="1"/>
</dbReference>
<dbReference type="GO" id="GO:0005856">
    <property type="term" value="C:cytoskeleton"/>
    <property type="evidence" value="ECO:0007669"/>
    <property type="project" value="InterPro"/>
</dbReference>
<dbReference type="PANTHER" id="PTHR22692">
    <property type="entry name" value="MYOSIN VII, XV"/>
    <property type="match status" value="1"/>
</dbReference>
<reference evidence="9 10" key="1">
    <citation type="submission" date="2019-06" db="EMBL/GenBank/DDBJ databases">
        <title>Draft genomes of female and male turbot (Scophthalmus maximus).</title>
        <authorList>
            <person name="Xu H."/>
            <person name="Xu X.-W."/>
            <person name="Shao C."/>
            <person name="Chen S."/>
        </authorList>
    </citation>
    <scope>NUCLEOTIDE SEQUENCE [LARGE SCALE GENOMIC DNA]</scope>
    <source>
        <strain evidence="9">Ysfricsl-2016a</strain>
        <tissue evidence="9">Blood</tissue>
    </source>
</reference>
<feature type="compositionally biased region" description="Basic and acidic residues" evidence="7">
    <location>
        <begin position="419"/>
        <end position="432"/>
    </location>
</feature>
<feature type="domain" description="MyTH4" evidence="8">
    <location>
        <begin position="1"/>
        <end position="142"/>
    </location>
</feature>
<proteinExistence type="predicted"/>
<comment type="subcellular location">
    <subcellularLocation>
        <location evidence="2">Cytoplasm</location>
    </subcellularLocation>
</comment>
<organism evidence="9 10">
    <name type="scientific">Scophthalmus maximus</name>
    <name type="common">Turbot</name>
    <name type="synonym">Psetta maxima</name>
    <dbReference type="NCBI Taxonomy" id="52904"/>
    <lineage>
        <taxon>Eukaryota</taxon>
        <taxon>Metazoa</taxon>
        <taxon>Chordata</taxon>
        <taxon>Craniata</taxon>
        <taxon>Vertebrata</taxon>
        <taxon>Euteleostomi</taxon>
        <taxon>Actinopterygii</taxon>
        <taxon>Neopterygii</taxon>
        <taxon>Teleostei</taxon>
        <taxon>Neoteleostei</taxon>
        <taxon>Acanthomorphata</taxon>
        <taxon>Carangaria</taxon>
        <taxon>Pleuronectiformes</taxon>
        <taxon>Pleuronectoidei</taxon>
        <taxon>Scophthalmidae</taxon>
        <taxon>Scophthalmus</taxon>
    </lineage>
</organism>
<comment type="cofactor">
    <cofactor evidence="1">
        <name>a divalent metal cation</name>
        <dbReference type="ChEBI" id="CHEBI:60240"/>
    </cofactor>
</comment>
<feature type="region of interest" description="Disordered" evidence="7">
    <location>
        <begin position="365"/>
        <end position="432"/>
    </location>
</feature>
<evidence type="ECO:0000256" key="3">
    <source>
        <dbReference type="ARBA" id="ARBA00022490"/>
    </source>
</evidence>
<keyword evidence="6" id="KW-0009">Actin-binding</keyword>
<feature type="domain" description="MyTH4" evidence="8">
    <location>
        <begin position="873"/>
        <end position="1029"/>
    </location>
</feature>
<comment type="caution">
    <text evidence="9">The sequence shown here is derived from an EMBL/GenBank/DDBJ whole genome shotgun (WGS) entry which is preliminary data.</text>
</comment>
<sequence length="1390" mass="156773">MPLTSLEPGDAKTALEIYKLILRFTGESGLSGWQEQMLGNYIVEKGQSQPALRDEILAQLAYHTWGVQKERDSLRGWLLLACCLSAFVPSPTLDKPLLKYVSDHGPMEYRSLCQHKMLTSLQLSTPTSRIYPPTQLEWTSSQRKGTMVLDLHTFNDEKLTTEVESWTTGEQLASWLLHFRGVSEAVEGWSVTLLTDEGWSDLAGSDFVMDLLAGAETEKLPPLGTLSSTNSDYLFSSHGERMPTTDMDDIIPPAPPVKAPGLPPFEGSLWGFDHPQEGMTMAMPSYPMGTSVHPQMPSYGAAPMMSTMPGMPTMPAMMTLAPMPAPPVIDPFQTAATQQAVINQQACLMAQQMTMQAMSLSQQQIQEQRQKEQERELDKERQRQQKLQSDQFLKERSPSPPPVQTKTPTTKYTSTYRQPEPEPEREIVLPDPDDLHSFTDKKDYFQKIVKGPLVPPAREADPPIVTPTEPHVKPTSNIREIIKQYNSRTPPEPKPFEPVRPPARHFAKKCDPKEEALAKLKNKAPMPEQIKCVPPPPPIEPEIEQPSLRTQPSPPSNRGPHIISSSMKQKQRSLIDLFGSQRSQNPLPDSPPPPPQPTSIQPDIPDPPAMAAPSLYMMPDEESIQSQLQRFSAGVFFSYSDMLGKLFMRKEVFYPKEMFNQPYILNLLCEQIMRDTYSDSCMRISREERRKMKDLLANFSVGTTISTIQDDNMKKRIIIAARDNWENYFSRLFPVMSMSPRPDIKSGLHECSFAELLSVDLQDADKVKLELKSENVVMQSTRAPQITAMIRLFLQEIIKDSGHVIALKSFVTDDKSLLSFCKGDIIKLLPMEGLQTALTAITDTLFKDEKNGPEVIAALFDSQLGAVKCSWIEIGVVIQDSLIFYNDPEINELSVQCFMNLMQFMGDRQLKKKTTQSDCLRQILLLGKEKELLRDEIYCQVIKQTTNNSTKYVMFKAIPLRENEMANVCLDNLQRSLSFGGRRNIPSHIEMKALLLKKPNQTTKKETITGERPEIKEYLPPQLDWFRSQAEEIQSFCLGQIAAMQSLSPQEAKIRFVEFMSRLPLFGFNTYLAKTVSQHGCPSPCVVSISEEGMLFLHPKTQEQAFMIPLADVQAMCTIRPKRRGKGPAVNINYGNPAHPKNVTIYLKQTHSLKPIDEMFMFLNYLALGSNRRDLAEQYGTHQSTVSRIISTWSHFLYTVLGAVRIWIPEEKIREHLPTEFKDCADTTVILDCTELRCQCPSSPLLQSEGFSANTSHCALRGLLGIAPHGAVTFISPLYAGSISDKQITRESGILSLLTPGMAIMVDRGFHVADFVQCKIYGPAFLSGRFQMSAREVRETQAIARLRVHVERLISRVKEHKFFDAEIPLRLFGSINQLYAVACLLTHYEN</sequence>
<evidence type="ECO:0000259" key="8">
    <source>
        <dbReference type="PROSITE" id="PS51016"/>
    </source>
</evidence>
<gene>
    <name evidence="9" type="ORF">F2P81_021858</name>
</gene>
<feature type="region of interest" description="Disordered" evidence="7">
    <location>
        <begin position="453"/>
        <end position="472"/>
    </location>
</feature>
<dbReference type="EMBL" id="VEVO01000020">
    <property type="protein sequence ID" value="KAF0024977.1"/>
    <property type="molecule type" value="Genomic_DNA"/>
</dbReference>
<dbReference type="Gene3D" id="2.30.30.40">
    <property type="entry name" value="SH3 Domains"/>
    <property type="match status" value="1"/>
</dbReference>
<dbReference type="PROSITE" id="PS51016">
    <property type="entry name" value="MYTH4"/>
    <property type="match status" value="2"/>
</dbReference>
<dbReference type="InterPro" id="IPR000857">
    <property type="entry name" value="MyTH4_dom"/>
</dbReference>
<dbReference type="InterPro" id="IPR019748">
    <property type="entry name" value="FERM_central"/>
</dbReference>
<protein>
    <recommendedName>
        <fullName evidence="8">MyTH4 domain-containing protein</fullName>
    </recommendedName>
</protein>
<dbReference type="Pfam" id="PF13359">
    <property type="entry name" value="DDE_Tnp_4"/>
    <property type="match status" value="1"/>
</dbReference>
<evidence type="ECO:0000256" key="7">
    <source>
        <dbReference type="SAM" id="MobiDB-lite"/>
    </source>
</evidence>
<dbReference type="InterPro" id="IPR051567">
    <property type="entry name" value="Unconventional_Myosin_ATPase"/>
</dbReference>
<dbReference type="GO" id="GO:0046872">
    <property type="term" value="F:metal ion binding"/>
    <property type="evidence" value="ECO:0007669"/>
    <property type="project" value="UniProtKB-KW"/>
</dbReference>
<dbReference type="PANTHER" id="PTHR22692:SF16">
    <property type="entry name" value="MYOSIN XVB"/>
    <property type="match status" value="1"/>
</dbReference>
<feature type="compositionally biased region" description="Low complexity" evidence="7">
    <location>
        <begin position="523"/>
        <end position="532"/>
    </location>
</feature>
<evidence type="ECO:0000256" key="6">
    <source>
        <dbReference type="ARBA" id="ARBA00023203"/>
    </source>
</evidence>
<feature type="region of interest" description="Disordered" evidence="7">
    <location>
        <begin position="520"/>
        <end position="612"/>
    </location>
</feature>
<accession>A0A6A4RWZ5</accession>
<name>A0A6A4RWZ5_SCOMX</name>
<dbReference type="Pfam" id="PF26570">
    <property type="entry name" value="MYO15"/>
    <property type="match status" value="1"/>
</dbReference>
<evidence type="ECO:0000256" key="1">
    <source>
        <dbReference type="ARBA" id="ARBA00001968"/>
    </source>
</evidence>
<dbReference type="InterPro" id="IPR059004">
    <property type="entry name" value="MYO15"/>
</dbReference>
<feature type="compositionally biased region" description="Basic and acidic residues" evidence="7">
    <location>
        <begin position="368"/>
        <end position="383"/>
    </location>
</feature>
<dbReference type="InterPro" id="IPR038185">
    <property type="entry name" value="MyTH4_dom_sf"/>
</dbReference>
<dbReference type="SMART" id="SM00139">
    <property type="entry name" value="MyTH4"/>
    <property type="match status" value="2"/>
</dbReference>
<evidence type="ECO:0000313" key="9">
    <source>
        <dbReference type="EMBL" id="KAF0024977.1"/>
    </source>
</evidence>
<dbReference type="Pfam" id="PF13613">
    <property type="entry name" value="HTH_Tnp_4"/>
    <property type="match status" value="1"/>
</dbReference>
<evidence type="ECO:0000256" key="5">
    <source>
        <dbReference type="ARBA" id="ARBA00022737"/>
    </source>
</evidence>
<dbReference type="Proteomes" id="UP000438429">
    <property type="component" value="Unassembled WGS sequence"/>
</dbReference>
<dbReference type="Gene3D" id="1.25.40.530">
    <property type="entry name" value="MyTH4 domain"/>
    <property type="match status" value="2"/>
</dbReference>
<evidence type="ECO:0000313" key="10">
    <source>
        <dbReference type="Proteomes" id="UP000438429"/>
    </source>
</evidence>